<keyword evidence="2" id="KW-1185">Reference proteome</keyword>
<gene>
    <name evidence="1" type="ORF">I5M32_15280</name>
</gene>
<dbReference type="PIRSF" id="PIRSF020736">
    <property type="entry name" value="MiaE"/>
    <property type="match status" value="1"/>
</dbReference>
<protein>
    <submittedName>
        <fullName evidence="1">tRNA-(Ms[2]io[6]A)-hydroxylase</fullName>
    </submittedName>
</protein>
<dbReference type="InterPro" id="IPR009078">
    <property type="entry name" value="Ferritin-like_SF"/>
</dbReference>
<accession>A0ABS1BN68</accession>
<name>A0ABS1BN68_9SPHI</name>
<dbReference type="PANTHER" id="PTHR42637:SF1">
    <property type="entry name" value="TRNA 2-(METHYLSULFANYL)-N(6)-ISOPENTENYLADENOSINE(37) HYDROXYLASE"/>
    <property type="match status" value="1"/>
</dbReference>
<dbReference type="InterPro" id="IPR010386">
    <property type="entry name" value="tRNA-Hydrxlase_MiaE"/>
</dbReference>
<comment type="caution">
    <text evidence="1">The sequence shown here is derived from an EMBL/GenBank/DDBJ whole genome shotgun (WGS) entry which is preliminary data.</text>
</comment>
<dbReference type="InterPro" id="IPR012347">
    <property type="entry name" value="Ferritin-like"/>
</dbReference>
<reference evidence="1 2" key="1">
    <citation type="submission" date="2020-12" db="EMBL/GenBank/DDBJ databases">
        <title>Bacterial novel species Pedobacter sp. SD-b isolated from soil.</title>
        <authorList>
            <person name="Jung H.-Y."/>
        </authorList>
    </citation>
    <scope>NUCLEOTIDE SEQUENCE [LARGE SCALE GENOMIC DNA]</scope>
    <source>
        <strain evidence="1 2">SD-b</strain>
    </source>
</reference>
<dbReference type="Proteomes" id="UP000660024">
    <property type="component" value="Unassembled WGS sequence"/>
</dbReference>
<dbReference type="SUPFAM" id="SSF47240">
    <property type="entry name" value="Ferritin-like"/>
    <property type="match status" value="1"/>
</dbReference>
<dbReference type="CDD" id="cd07910">
    <property type="entry name" value="MiaE"/>
    <property type="match status" value="1"/>
</dbReference>
<proteinExistence type="predicted"/>
<organism evidence="1 2">
    <name type="scientific">Pedobacter segetis</name>
    <dbReference type="NCBI Taxonomy" id="2793069"/>
    <lineage>
        <taxon>Bacteria</taxon>
        <taxon>Pseudomonadati</taxon>
        <taxon>Bacteroidota</taxon>
        <taxon>Sphingobacteriia</taxon>
        <taxon>Sphingobacteriales</taxon>
        <taxon>Sphingobacteriaceae</taxon>
        <taxon>Pedobacter</taxon>
    </lineage>
</organism>
<dbReference type="EMBL" id="JAEHFY010000027">
    <property type="protein sequence ID" value="MBK0384329.1"/>
    <property type="molecule type" value="Genomic_DNA"/>
</dbReference>
<dbReference type="RefSeq" id="WP_200587898.1">
    <property type="nucleotide sequence ID" value="NZ_JAEHFY010000027.1"/>
</dbReference>
<evidence type="ECO:0000313" key="2">
    <source>
        <dbReference type="Proteomes" id="UP000660024"/>
    </source>
</evidence>
<dbReference type="Gene3D" id="1.20.1260.10">
    <property type="match status" value="1"/>
</dbReference>
<sequence>MSEKTIFKLRLPTDPFWVKNVVESNIEEILTDHAYCEQKAATNAITLIIQNPNISELVQEMAELVKEEMDHFKRVHDIIIKRGYTLGLERKDNYVNELIKFLKRGGGEAKRTESMVDRLLLAAMIEARSCERFKVLSEYVDDKELSEFYHELMVSEATHYTLFIGLARKYGVGIDVEKRWQEWLDYEGSVIKSYGKAETIHG</sequence>
<dbReference type="Pfam" id="PF06175">
    <property type="entry name" value="MiaE"/>
    <property type="match status" value="1"/>
</dbReference>
<dbReference type="PANTHER" id="PTHR42637">
    <property type="entry name" value="TRNA-(MS[2]IO[6]A)-HYDROXYLASE"/>
    <property type="match status" value="1"/>
</dbReference>
<evidence type="ECO:0000313" key="1">
    <source>
        <dbReference type="EMBL" id="MBK0384329.1"/>
    </source>
</evidence>